<proteinExistence type="predicted"/>
<dbReference type="PANTHER" id="PTHR21496:SF23">
    <property type="entry name" value="3-PHENYLPROPIONATE_CINNAMIC ACID DIOXYGENASE FERREDOXIN SUBUNIT"/>
    <property type="match status" value="1"/>
</dbReference>
<keyword evidence="3" id="KW-0408">Iron</keyword>
<evidence type="ECO:0000256" key="4">
    <source>
        <dbReference type="ARBA" id="ARBA00023014"/>
    </source>
</evidence>
<keyword evidence="6" id="KW-0223">Dioxygenase</keyword>
<accession>A0A855WXQ7</accession>
<keyword evidence="1" id="KW-0001">2Fe-2S</keyword>
<dbReference type="AlphaFoldDB" id="A0A855WXQ7"/>
<organism evidence="6 7">
    <name type="scientific">candidate division GN15 bacterium</name>
    <dbReference type="NCBI Taxonomy" id="2072418"/>
    <lineage>
        <taxon>Bacteria</taxon>
        <taxon>candidate division GN15</taxon>
    </lineage>
</organism>
<dbReference type="CDD" id="cd03528">
    <property type="entry name" value="Rieske_RO_ferredoxin"/>
    <property type="match status" value="1"/>
</dbReference>
<comment type="caution">
    <text evidence="6">The sequence shown here is derived from an EMBL/GenBank/DDBJ whole genome shotgun (WGS) entry which is preliminary data.</text>
</comment>
<gene>
    <name evidence="6" type="ORF">C3F09_10570</name>
</gene>
<dbReference type="InterPro" id="IPR017941">
    <property type="entry name" value="Rieske_2Fe-2S"/>
</dbReference>
<evidence type="ECO:0000256" key="3">
    <source>
        <dbReference type="ARBA" id="ARBA00023004"/>
    </source>
</evidence>
<evidence type="ECO:0000313" key="6">
    <source>
        <dbReference type="EMBL" id="PWB69122.1"/>
    </source>
</evidence>
<dbReference type="Gene3D" id="2.102.10.10">
    <property type="entry name" value="Rieske [2Fe-2S] iron-sulphur domain"/>
    <property type="match status" value="1"/>
</dbReference>
<evidence type="ECO:0000256" key="1">
    <source>
        <dbReference type="ARBA" id="ARBA00022714"/>
    </source>
</evidence>
<reference evidence="6 7" key="1">
    <citation type="journal article" date="2018" name="ISME J.">
        <title>A methanotrophic archaeon couples anaerobic oxidation of methane to Fe(III) reduction.</title>
        <authorList>
            <person name="Cai C."/>
            <person name="Leu A.O."/>
            <person name="Xie G.J."/>
            <person name="Guo J."/>
            <person name="Feng Y."/>
            <person name="Zhao J.X."/>
            <person name="Tyson G.W."/>
            <person name="Yuan Z."/>
            <person name="Hu S."/>
        </authorList>
    </citation>
    <scope>NUCLEOTIDE SEQUENCE [LARGE SCALE GENOMIC DNA]</scope>
    <source>
        <strain evidence="6">FeB_12</strain>
    </source>
</reference>
<keyword evidence="2" id="KW-0479">Metal-binding</keyword>
<evidence type="ECO:0000256" key="2">
    <source>
        <dbReference type="ARBA" id="ARBA00022723"/>
    </source>
</evidence>
<dbReference type="GO" id="GO:0051213">
    <property type="term" value="F:dioxygenase activity"/>
    <property type="evidence" value="ECO:0007669"/>
    <property type="project" value="UniProtKB-KW"/>
</dbReference>
<dbReference type="Proteomes" id="UP000250918">
    <property type="component" value="Unassembled WGS sequence"/>
</dbReference>
<sequence>MGQFVRATAAEDIPEGTMKTFELKHTRFVIAHTAEGFFAVADECSHDGGPIGEGNVLGNEVRCPRHGARFDLKTGAVTAPPAVAPIDSYRVKVENGELFVWLD</sequence>
<dbReference type="GO" id="GO:0051537">
    <property type="term" value="F:2 iron, 2 sulfur cluster binding"/>
    <property type="evidence" value="ECO:0007669"/>
    <property type="project" value="UniProtKB-KW"/>
</dbReference>
<dbReference type="PANTHER" id="PTHR21496">
    <property type="entry name" value="FERREDOXIN-RELATED"/>
    <property type="match status" value="1"/>
</dbReference>
<dbReference type="InterPro" id="IPR036922">
    <property type="entry name" value="Rieske_2Fe-2S_sf"/>
</dbReference>
<evidence type="ECO:0000259" key="5">
    <source>
        <dbReference type="PROSITE" id="PS51296"/>
    </source>
</evidence>
<keyword evidence="4" id="KW-0411">Iron-sulfur</keyword>
<evidence type="ECO:0000313" key="7">
    <source>
        <dbReference type="Proteomes" id="UP000250918"/>
    </source>
</evidence>
<dbReference type="GO" id="GO:0046872">
    <property type="term" value="F:metal ion binding"/>
    <property type="evidence" value="ECO:0007669"/>
    <property type="project" value="UniProtKB-KW"/>
</dbReference>
<name>A0A855WXQ7_9BACT</name>
<dbReference type="PROSITE" id="PS51296">
    <property type="entry name" value="RIESKE"/>
    <property type="match status" value="1"/>
</dbReference>
<keyword evidence="6" id="KW-0560">Oxidoreductase</keyword>
<dbReference type="SUPFAM" id="SSF50022">
    <property type="entry name" value="ISP domain"/>
    <property type="match status" value="1"/>
</dbReference>
<protein>
    <submittedName>
        <fullName evidence="6">Biphenyl 2,3-dioxygenase</fullName>
    </submittedName>
</protein>
<feature type="domain" description="Rieske" evidence="5">
    <location>
        <begin position="5"/>
        <end position="100"/>
    </location>
</feature>
<dbReference type="Pfam" id="PF00355">
    <property type="entry name" value="Rieske"/>
    <property type="match status" value="1"/>
</dbReference>
<dbReference type="EMBL" id="PQAP01000177">
    <property type="protein sequence ID" value="PWB69122.1"/>
    <property type="molecule type" value="Genomic_DNA"/>
</dbReference>